<protein>
    <recommendedName>
        <fullName evidence="3">DUF3052 domain-containing protein</fullName>
    </recommendedName>
</protein>
<organism evidence="2">
    <name type="scientific">Thermobifida fusca (strain YX)</name>
    <dbReference type="NCBI Taxonomy" id="269800"/>
    <lineage>
        <taxon>Bacteria</taxon>
        <taxon>Bacillati</taxon>
        <taxon>Actinomycetota</taxon>
        <taxon>Actinomycetes</taxon>
        <taxon>Streptosporangiales</taxon>
        <taxon>Nocardiopsidaceae</taxon>
        <taxon>Thermobifida</taxon>
    </lineage>
</organism>
<dbReference type="AlphaFoldDB" id="Q47NH1"/>
<feature type="region of interest" description="Disordered" evidence="1">
    <location>
        <begin position="129"/>
        <end position="156"/>
    </location>
</feature>
<sequence>MPVTAGTTHNGGGLFVSATAGQAQSERSLAERLGFKPGQVVQEFGYDDDVDEQLRRSIAAVTGNELVDEDYPDVVDAALLWWRADEEDDLTDVLVDVSATIEGGGSILVLTPKAGREGHVSPNDVSEAATTAGLSQTSAVSAGPDWSGTRLVLPKR</sequence>
<accession>Q47NH1</accession>
<dbReference type="HOGENOM" id="CLU_117223_1_0_11"/>
<gene>
    <name evidence="2" type="ordered locus">Tfu_1965</name>
</gene>
<dbReference type="KEGG" id="tfu:Tfu_1965"/>
<evidence type="ECO:0000313" key="2">
    <source>
        <dbReference type="EMBL" id="AAZ55998.1"/>
    </source>
</evidence>
<evidence type="ECO:0008006" key="3">
    <source>
        <dbReference type="Google" id="ProtNLM"/>
    </source>
</evidence>
<name>Q47NH1_THEFY</name>
<dbReference type="InterPro" id="IPR021412">
    <property type="entry name" value="DUF3052"/>
</dbReference>
<reference evidence="2" key="1">
    <citation type="submission" date="2005-07" db="EMBL/GenBank/DDBJ databases">
        <title>Complete sequence of Thermobifida fusca YX.</title>
        <authorList>
            <consortium name="US DOE Joint Genome Institute"/>
            <person name="Copeland A."/>
            <person name="Lucas S."/>
            <person name="Lapidus A."/>
            <person name="Barry K."/>
            <person name="Detter J.C."/>
            <person name="Glavina T."/>
            <person name="Hammon N."/>
            <person name="Israni S."/>
            <person name="Pitluck S."/>
            <person name="Di Bartolo G."/>
            <person name="Chain P."/>
            <person name="Schmutz J."/>
            <person name="Larimer F."/>
            <person name="Land M."/>
            <person name="Lykidis A."/>
            <person name="Richardson P."/>
        </authorList>
    </citation>
    <scope>NUCLEOTIDE SEQUENCE</scope>
    <source>
        <strain evidence="2">YX</strain>
    </source>
</reference>
<dbReference type="STRING" id="269800.Tfu_1965"/>
<feature type="compositionally biased region" description="Polar residues" evidence="1">
    <location>
        <begin position="129"/>
        <end position="140"/>
    </location>
</feature>
<proteinExistence type="predicted"/>
<dbReference type="EMBL" id="CP000088">
    <property type="protein sequence ID" value="AAZ55998.1"/>
    <property type="molecule type" value="Genomic_DNA"/>
</dbReference>
<dbReference type="Pfam" id="PF11253">
    <property type="entry name" value="DUF3052"/>
    <property type="match status" value="1"/>
</dbReference>
<dbReference type="eggNOG" id="ENOG5031Y1M">
    <property type="taxonomic scope" value="Bacteria"/>
</dbReference>
<evidence type="ECO:0000256" key="1">
    <source>
        <dbReference type="SAM" id="MobiDB-lite"/>
    </source>
</evidence>